<dbReference type="OMA" id="WIPNIAK"/>
<reference evidence="5 6" key="1">
    <citation type="submission" date="2019-04" db="EMBL/GenBank/DDBJ databases">
        <title>Fungal friends and foes A comparative genomics study of 23 Aspergillus species from section Flavi.</title>
        <authorList>
            <consortium name="DOE Joint Genome Institute"/>
            <person name="Kjaerbolling I."/>
            <person name="Vesth T.C."/>
            <person name="Frisvad J.C."/>
            <person name="Nybo J.L."/>
            <person name="Theobald S."/>
            <person name="Kildgaard S."/>
            <person name="Petersen T.I."/>
            <person name="Kuo A."/>
            <person name="Sato A."/>
            <person name="Lyhne E.K."/>
            <person name="Kogle M.E."/>
            <person name="Wiebenga A."/>
            <person name="Kun R.S."/>
            <person name="Lubbers R.J."/>
            <person name="Makela M.R."/>
            <person name="Barry K."/>
            <person name="Chovatia M."/>
            <person name="Clum A."/>
            <person name="Daum C."/>
            <person name="Haridas S."/>
            <person name="He G."/>
            <person name="LaButti K."/>
            <person name="Lipzen A."/>
            <person name="Mondo S."/>
            <person name="Pangilinan J."/>
            <person name="Riley R."/>
            <person name="Salamov A."/>
            <person name="Simmons B.A."/>
            <person name="Magnuson J.K."/>
            <person name="Henrissat B."/>
            <person name="Mortensen U.H."/>
            <person name="Larsen T.O."/>
            <person name="De vries R.P."/>
            <person name="Grigoriev I.V."/>
            <person name="Machida M."/>
            <person name="Baker S.E."/>
            <person name="Andersen M.R."/>
        </authorList>
    </citation>
    <scope>NUCLEOTIDE SEQUENCE [LARGE SCALE GENOMIC DNA]</scope>
    <source>
        <strain evidence="5 6">CBS 117618</strain>
    </source>
</reference>
<dbReference type="AlphaFoldDB" id="A0A5N6DHJ3"/>
<gene>
    <name evidence="5" type="ORF">BDV34DRAFT_226288</name>
</gene>
<feature type="domain" description="DNA2/NAM7 helicase helicase" evidence="3">
    <location>
        <begin position="617"/>
        <end position="948"/>
    </location>
</feature>
<dbReference type="InterPro" id="IPR041677">
    <property type="entry name" value="DNA2/NAM7_AAA_11"/>
</dbReference>
<keyword evidence="1" id="KW-0347">Helicase</keyword>
<keyword evidence="1" id="KW-0067">ATP-binding</keyword>
<dbReference type="PANTHER" id="PTHR10887:SF495">
    <property type="entry name" value="HELICASE SENATAXIN ISOFORM X1-RELATED"/>
    <property type="match status" value="1"/>
</dbReference>
<dbReference type="InterPro" id="IPR047187">
    <property type="entry name" value="SF1_C_Upf1"/>
</dbReference>
<feature type="domain" description="DNA2/NAM7 helicase-like C-terminal" evidence="4">
    <location>
        <begin position="962"/>
        <end position="1172"/>
    </location>
</feature>
<keyword evidence="6" id="KW-1185">Reference proteome</keyword>
<keyword evidence="1" id="KW-0378">Hydrolase</keyword>
<evidence type="ECO:0000313" key="6">
    <source>
        <dbReference type="Proteomes" id="UP000326532"/>
    </source>
</evidence>
<dbReference type="PANTHER" id="PTHR10887">
    <property type="entry name" value="DNA2/NAM7 HELICASE FAMILY"/>
    <property type="match status" value="1"/>
</dbReference>
<keyword evidence="1" id="KW-0547">Nucleotide-binding</keyword>
<dbReference type="Gene3D" id="3.40.50.300">
    <property type="entry name" value="P-loop containing nucleotide triphosphate hydrolases"/>
    <property type="match status" value="2"/>
</dbReference>
<organism evidence="5 6">
    <name type="scientific">Aspergillus parasiticus</name>
    <dbReference type="NCBI Taxonomy" id="5067"/>
    <lineage>
        <taxon>Eukaryota</taxon>
        <taxon>Fungi</taxon>
        <taxon>Dikarya</taxon>
        <taxon>Ascomycota</taxon>
        <taxon>Pezizomycotina</taxon>
        <taxon>Eurotiomycetes</taxon>
        <taxon>Eurotiomycetidae</taxon>
        <taxon>Eurotiales</taxon>
        <taxon>Aspergillaceae</taxon>
        <taxon>Aspergillus</taxon>
        <taxon>Aspergillus subgen. Circumdati</taxon>
    </lineage>
</organism>
<evidence type="ECO:0000256" key="2">
    <source>
        <dbReference type="SAM" id="MobiDB-lite"/>
    </source>
</evidence>
<evidence type="ECO:0000259" key="4">
    <source>
        <dbReference type="Pfam" id="PF13087"/>
    </source>
</evidence>
<feature type="region of interest" description="Disordered" evidence="2">
    <location>
        <begin position="98"/>
        <end position="145"/>
    </location>
</feature>
<evidence type="ECO:0000259" key="3">
    <source>
        <dbReference type="Pfam" id="PF13086"/>
    </source>
</evidence>
<feature type="compositionally biased region" description="Polar residues" evidence="2">
    <location>
        <begin position="120"/>
        <end position="142"/>
    </location>
</feature>
<proteinExistence type="predicted"/>
<dbReference type="Pfam" id="PF13086">
    <property type="entry name" value="AAA_11"/>
    <property type="match status" value="1"/>
</dbReference>
<sequence length="1267" mass="141378">MPEEATLTLPKIQEAELAEPDPDTPGGVSISSDVLLLSAKPDVRIAVPDDEWVQPLEPQAQADIPVQEPVAPDHVSISPDVFLLGEKPEAPIVAVDDEWGQPLEPEATRTGVPDDGLGQNLESRAQSDSGPTITRNEASQADSHPLDVLLPVTATRKTNFTGPQPVVITLDIGKGSFIPHNHEVVSNGVYVTLQLDGNPVDPRLRIKATVCKRSNTGARIVHSGILDFGLLLAGEVGKLQFSHSFTAKENDADSTKVSRAPKRSRFRRDAMSEKYVEPCLVYLTFQTRGAVSHCLAYDSKKFDGLGTLKSEVTAVLDHLLSFTKGESEHFSCRLHLTPEDAEEWEEGSFFRDLLEGYADTNRPRHWLPYRSRWKALLSQYGQLRPREHVQAQWGENGIISVPAENYFHNLDEARVKLIYGSYLEHQFSLIQVQRLMDVMHTVTFVSLDGSLENLVAAISFTKDLNEATTPHAIQGLHALVREGTPCTIKWKYGNKDVQQSCSGRVFLNILALPFQYDLIVSIYGKRPKGMRQCLNTYPSDERPNSYDCSIEFPVTDRNVKVQIKTVNTLCSAANSKWHPVLLNHEYSVLQLHNIFDGVPEEDVTAAYAYVLSMKAWNESQVAAFDLLKRLPGGFATIEGIFGCGKTSVQAAMALLCKRLGYHVLMVAPSNAALLAVESQLSELDDTVPALRVLQSQVEKRNTFRSETQNDNGTQTDHEAVGTWIDFIEGLNKARLCRYDTLNAHGLHNWIPNIAKDLQERNERLLFSWKPEKTTPKCSSGKGPRESGSLEEIIYPEDANDGIEEDADVDIEEQKDAITIYIDYMARHALRQSQERDQTKLTHDEVDAIKKDRNLFRRAIQVLSERAVNTAKILLCTSQVVDTDIVRKYGLGTQNDVTPSRGIVVIADEDGQSLETEAWIPVAVLKRAHDIKGIIRFGDRFQLGPVVMSSGGESFNEFASQISRPLFDRILRSTESKVSLNIQQRMKPELSEFPNRYTYEGKVKNGASTHGIVIPPTFLNGLKGWISIYYPEQDMNKVNCHLLGISINGTMARDERTMSRYNVANVTAVMTLIERILPVDGYTFTLLVPYLGQKSLYIEALQKLSQRTGVAFEHLPKVHTIDTAQGHEADVILVDWTVTNSDMRSDLGFLQENRRVNVGLTRAKSCLLSVGNEEIASGELTKSLKLGSKTMCRYELVEHWKDMQKKDVIVRIDIRGNTPEVPSGDSDVSEPTDDKILGSSKMGWGPCDGGNSWPDEEEKSKEVKHESW</sequence>
<dbReference type="Proteomes" id="UP000326532">
    <property type="component" value="Unassembled WGS sequence"/>
</dbReference>
<evidence type="ECO:0000313" key="5">
    <source>
        <dbReference type="EMBL" id="KAB8204489.1"/>
    </source>
</evidence>
<feature type="compositionally biased region" description="Basic and acidic residues" evidence="2">
    <location>
        <begin position="1257"/>
        <end position="1267"/>
    </location>
</feature>
<dbReference type="SUPFAM" id="SSF52540">
    <property type="entry name" value="P-loop containing nucleoside triphosphate hydrolases"/>
    <property type="match status" value="1"/>
</dbReference>
<feature type="region of interest" description="Disordered" evidence="2">
    <location>
        <begin position="1215"/>
        <end position="1267"/>
    </location>
</feature>
<dbReference type="GO" id="GO:0004386">
    <property type="term" value="F:helicase activity"/>
    <property type="evidence" value="ECO:0007669"/>
    <property type="project" value="InterPro"/>
</dbReference>
<dbReference type="CDD" id="cd18808">
    <property type="entry name" value="SF1_C_Upf1"/>
    <property type="match status" value="1"/>
</dbReference>
<name>A0A5N6DHJ3_ASPPA</name>
<dbReference type="InterPro" id="IPR041679">
    <property type="entry name" value="DNA2/NAM7-like_C"/>
</dbReference>
<evidence type="ECO:0000256" key="1">
    <source>
        <dbReference type="ARBA" id="ARBA00022806"/>
    </source>
</evidence>
<dbReference type="EMBL" id="ML734979">
    <property type="protein sequence ID" value="KAB8204489.1"/>
    <property type="molecule type" value="Genomic_DNA"/>
</dbReference>
<accession>A0A5N6DHJ3</accession>
<dbReference type="InterPro" id="IPR045055">
    <property type="entry name" value="DNA2/NAM7-like"/>
</dbReference>
<protein>
    <submittedName>
        <fullName evidence="5">AAA domain-containing protein</fullName>
    </submittedName>
</protein>
<dbReference type="VEuPathDB" id="FungiDB:BDV34DRAFT_226288"/>
<dbReference type="InterPro" id="IPR027417">
    <property type="entry name" value="P-loop_NTPase"/>
</dbReference>
<dbReference type="Pfam" id="PF13087">
    <property type="entry name" value="AAA_12"/>
    <property type="match status" value="1"/>
</dbReference>